<dbReference type="EMBL" id="JBFXLS010000049">
    <property type="protein sequence ID" value="KAL2823769.1"/>
    <property type="molecule type" value="Genomic_DNA"/>
</dbReference>
<evidence type="ECO:0000313" key="2">
    <source>
        <dbReference type="Proteomes" id="UP001610335"/>
    </source>
</evidence>
<sequence>MNVQTDLRDTYRKLAELQQGTRPLEDHAEIFRALANLAPPDLAPVTMKCLIRSLLDEVSRKILGALVTGAACTGSGCPIKHLIKIAIEVDRAATTVLCLCIGPNNGYPIFGTPLTFRRRLSRRWKNGSLSCRLYLVSK</sequence>
<keyword evidence="2" id="KW-1185">Reference proteome</keyword>
<comment type="caution">
    <text evidence="1">The sequence shown here is derived from an EMBL/GenBank/DDBJ whole genome shotgun (WGS) entry which is preliminary data.</text>
</comment>
<dbReference type="Proteomes" id="UP001610335">
    <property type="component" value="Unassembled WGS sequence"/>
</dbReference>
<organism evidence="1 2">
    <name type="scientific">Aspergillus cavernicola</name>
    <dbReference type="NCBI Taxonomy" id="176166"/>
    <lineage>
        <taxon>Eukaryota</taxon>
        <taxon>Fungi</taxon>
        <taxon>Dikarya</taxon>
        <taxon>Ascomycota</taxon>
        <taxon>Pezizomycotina</taxon>
        <taxon>Eurotiomycetes</taxon>
        <taxon>Eurotiomycetidae</taxon>
        <taxon>Eurotiales</taxon>
        <taxon>Aspergillaceae</taxon>
        <taxon>Aspergillus</taxon>
        <taxon>Aspergillus subgen. Nidulantes</taxon>
    </lineage>
</organism>
<protein>
    <submittedName>
        <fullName evidence="1">Uncharacterized protein</fullName>
    </submittedName>
</protein>
<name>A0ABR4I960_9EURO</name>
<accession>A0ABR4I960</accession>
<reference evidence="1 2" key="1">
    <citation type="submission" date="2024-07" db="EMBL/GenBank/DDBJ databases">
        <title>Section-level genome sequencing and comparative genomics of Aspergillus sections Usti and Cavernicolus.</title>
        <authorList>
            <consortium name="Lawrence Berkeley National Laboratory"/>
            <person name="Nybo J.L."/>
            <person name="Vesth T.C."/>
            <person name="Theobald S."/>
            <person name="Frisvad J.C."/>
            <person name="Larsen T.O."/>
            <person name="Kjaerboelling I."/>
            <person name="Rothschild-Mancinelli K."/>
            <person name="Lyhne E.K."/>
            <person name="Kogle M.E."/>
            <person name="Barry K."/>
            <person name="Clum A."/>
            <person name="Na H."/>
            <person name="Ledsgaard L."/>
            <person name="Lin J."/>
            <person name="Lipzen A."/>
            <person name="Kuo A."/>
            <person name="Riley R."/>
            <person name="Mondo S."/>
            <person name="LaButti K."/>
            <person name="Haridas S."/>
            <person name="Pangalinan J."/>
            <person name="Salamov A.A."/>
            <person name="Simmons B.A."/>
            <person name="Magnuson J.K."/>
            <person name="Chen J."/>
            <person name="Drula E."/>
            <person name="Henrissat B."/>
            <person name="Wiebenga A."/>
            <person name="Lubbers R.J."/>
            <person name="Gomes A.C."/>
            <person name="Makela M.R."/>
            <person name="Stajich J."/>
            <person name="Grigoriev I.V."/>
            <person name="Mortensen U.H."/>
            <person name="De vries R.P."/>
            <person name="Baker S.E."/>
            <person name="Andersen M.R."/>
        </authorList>
    </citation>
    <scope>NUCLEOTIDE SEQUENCE [LARGE SCALE GENOMIC DNA]</scope>
    <source>
        <strain evidence="1 2">CBS 600.67</strain>
    </source>
</reference>
<gene>
    <name evidence="1" type="ORF">BDW59DRAFT_148311</name>
</gene>
<proteinExistence type="predicted"/>
<evidence type="ECO:0000313" key="1">
    <source>
        <dbReference type="EMBL" id="KAL2823769.1"/>
    </source>
</evidence>